<dbReference type="Proteomes" id="UP000045706">
    <property type="component" value="Unassembled WGS sequence"/>
</dbReference>
<dbReference type="EMBL" id="CVQH01023750">
    <property type="protein sequence ID" value="CRK35959.1"/>
    <property type="molecule type" value="Genomic_DNA"/>
</dbReference>
<dbReference type="EMBL" id="CVQI01037162">
    <property type="protein sequence ID" value="CRK48006.1"/>
    <property type="molecule type" value="Genomic_DNA"/>
</dbReference>
<evidence type="ECO:0000313" key="2">
    <source>
        <dbReference type="EMBL" id="CRK35959.1"/>
    </source>
</evidence>
<keyword evidence="4" id="KW-1185">Reference proteome</keyword>
<evidence type="ECO:0000313" key="4">
    <source>
        <dbReference type="Proteomes" id="UP000044602"/>
    </source>
</evidence>
<feature type="region of interest" description="Disordered" evidence="1">
    <location>
        <begin position="261"/>
        <end position="293"/>
    </location>
</feature>
<evidence type="ECO:0000256" key="1">
    <source>
        <dbReference type="SAM" id="MobiDB-lite"/>
    </source>
</evidence>
<protein>
    <submittedName>
        <fullName evidence="2">Uncharacterized protein</fullName>
    </submittedName>
</protein>
<evidence type="ECO:0000313" key="3">
    <source>
        <dbReference type="EMBL" id="CRK48006.1"/>
    </source>
</evidence>
<proteinExistence type="predicted"/>
<dbReference type="AlphaFoldDB" id="A0A0G4MP44"/>
<feature type="compositionally biased region" description="Low complexity" evidence="1">
    <location>
        <begin position="261"/>
        <end position="292"/>
    </location>
</feature>
<dbReference type="Proteomes" id="UP000044602">
    <property type="component" value="Unassembled WGS sequence"/>
</dbReference>
<sequence length="317" mass="33413">MPTTTWASDFDLVNLGPLTTTFTAPPECTLPVQGVGLGPDAYEPDYILWNQQCDIVSAANCLPSGSAMDDDYNSRTGQPNRGYQLYYYSPAAACPADWKTVGLVSRANDGSLSYSGVFDPSWVTRPEESVTTKTVFNPLVHRWANALGPQETGIACCPSDWIPDINAFCFSNFPAGKFPGTTACGIENTNWPPGTYVPGSFPLGNQTVTGIVLSLTTTLDLISSETTFPSGYWATADGDQDWEGIATQNMIFLATGGAAPAPTPTQTVTETEAASQATGASATTSPQSGAGARMTGLKGHTWGVVASLAAFALFCPW</sequence>
<organism evidence="2 4">
    <name type="scientific">Verticillium longisporum</name>
    <name type="common">Verticillium dahliae var. longisporum</name>
    <dbReference type="NCBI Taxonomy" id="100787"/>
    <lineage>
        <taxon>Eukaryota</taxon>
        <taxon>Fungi</taxon>
        <taxon>Dikarya</taxon>
        <taxon>Ascomycota</taxon>
        <taxon>Pezizomycotina</taxon>
        <taxon>Sordariomycetes</taxon>
        <taxon>Hypocreomycetidae</taxon>
        <taxon>Glomerellales</taxon>
        <taxon>Plectosphaerellaceae</taxon>
        <taxon>Verticillium</taxon>
    </lineage>
</organism>
<evidence type="ECO:0000313" key="5">
    <source>
        <dbReference type="Proteomes" id="UP000045706"/>
    </source>
</evidence>
<accession>A0A0G4MP44</accession>
<gene>
    <name evidence="2" type="ORF">BN1708_006881</name>
    <name evidence="3" type="ORF">BN1723_016818</name>
</gene>
<reference evidence="4 5" key="1">
    <citation type="submission" date="2015-05" db="EMBL/GenBank/DDBJ databases">
        <authorList>
            <person name="Fogelqvist Johan"/>
        </authorList>
    </citation>
    <scope>NUCLEOTIDE SEQUENCE [LARGE SCALE GENOMIC DNA]</scope>
    <source>
        <strain evidence="2">VL1</strain>
        <strain evidence="3">VL2</strain>
    </source>
</reference>
<name>A0A0G4MP44_VERLO</name>